<dbReference type="InterPro" id="IPR041413">
    <property type="entry name" value="MLTR_LBD"/>
</dbReference>
<dbReference type="InterPro" id="IPR001387">
    <property type="entry name" value="Cro/C1-type_HTH"/>
</dbReference>
<feature type="domain" description="HTH cro/C1-type" evidence="2">
    <location>
        <begin position="106"/>
        <end position="153"/>
    </location>
</feature>
<dbReference type="Pfam" id="PF17765">
    <property type="entry name" value="MLTR_LBD"/>
    <property type="match status" value="1"/>
</dbReference>
<name>A0A2H1I3E9_9MICO</name>
<dbReference type="PANTHER" id="PTHR35010">
    <property type="entry name" value="BLL4672 PROTEIN-RELATED"/>
    <property type="match status" value="1"/>
</dbReference>
<dbReference type="InterPro" id="IPR010982">
    <property type="entry name" value="Lambda_DNA-bd_dom_sf"/>
</dbReference>
<dbReference type="SUPFAM" id="SSF47413">
    <property type="entry name" value="lambda repressor-like DNA-binding domains"/>
    <property type="match status" value="1"/>
</dbReference>
<dbReference type="CDD" id="cd00093">
    <property type="entry name" value="HTH_XRE"/>
    <property type="match status" value="1"/>
</dbReference>
<dbReference type="EMBL" id="FXZE01000002">
    <property type="protein sequence ID" value="SMX69759.1"/>
    <property type="molecule type" value="Genomic_DNA"/>
</dbReference>
<evidence type="ECO:0000259" key="2">
    <source>
        <dbReference type="PROSITE" id="PS50943"/>
    </source>
</evidence>
<keyword evidence="4" id="KW-1185">Reference proteome</keyword>
<dbReference type="Proteomes" id="UP000234342">
    <property type="component" value="Unassembled WGS sequence"/>
</dbReference>
<dbReference type="Gene3D" id="3.30.450.180">
    <property type="match status" value="1"/>
</dbReference>
<dbReference type="Gene3D" id="1.10.260.40">
    <property type="entry name" value="lambda repressor-like DNA-binding domains"/>
    <property type="match status" value="1"/>
</dbReference>
<feature type="region of interest" description="Disordered" evidence="1">
    <location>
        <begin position="1"/>
        <end position="45"/>
    </location>
</feature>
<sequence length="345" mass="37477">MCPIPRRQGDKSTGVNSTIGPRRAINHPSASSSTGLPITGRDRHGTGEFETLVSMAAASLRPTGHPDPPAVHTSTNPLGDFLQAHRSRLTPEEVGLVAYGIRRVPGLRREELAQLSGISPTYYTRLEQGHAANVSGSVINALARALGLDEDATIYLHSLAGTIKEAPAPAAPASPPAGDPLFEDVVALMPSAAVFAMSRTNDVLAYNDLAGRIFFSHLDECAPLNTHRLLFTDPYTRDLYSDWQWEARLAVASLRFMSGNSPHDPDIRNLVGELSMASREFAKLWAEHPVTRCTRGRKSLILPDWGTVELDYHVLHSPLDDGQRLLVHTAPEGTVGYDALRMLSD</sequence>
<dbReference type="SMART" id="SM00530">
    <property type="entry name" value="HTH_XRE"/>
    <property type="match status" value="1"/>
</dbReference>
<dbReference type="GO" id="GO:0003677">
    <property type="term" value="F:DNA binding"/>
    <property type="evidence" value="ECO:0007669"/>
    <property type="project" value="InterPro"/>
</dbReference>
<accession>A0A2H1I3E9</accession>
<gene>
    <name evidence="3" type="ORF">BANT10_00533</name>
</gene>
<evidence type="ECO:0000256" key="1">
    <source>
        <dbReference type="SAM" id="MobiDB-lite"/>
    </source>
</evidence>
<dbReference type="PANTHER" id="PTHR35010:SF2">
    <property type="entry name" value="BLL4672 PROTEIN"/>
    <property type="match status" value="1"/>
</dbReference>
<proteinExistence type="predicted"/>
<dbReference type="PROSITE" id="PS50943">
    <property type="entry name" value="HTH_CROC1"/>
    <property type="match status" value="1"/>
</dbReference>
<evidence type="ECO:0000313" key="4">
    <source>
        <dbReference type="Proteomes" id="UP000234342"/>
    </source>
</evidence>
<dbReference type="AlphaFoldDB" id="A0A2H1I3E9"/>
<organism evidence="3 4">
    <name type="scientific">Brevibacterium antiquum</name>
    <dbReference type="NCBI Taxonomy" id="234835"/>
    <lineage>
        <taxon>Bacteria</taxon>
        <taxon>Bacillati</taxon>
        <taxon>Actinomycetota</taxon>
        <taxon>Actinomycetes</taxon>
        <taxon>Micrococcales</taxon>
        <taxon>Brevibacteriaceae</taxon>
        <taxon>Brevibacterium</taxon>
    </lineage>
</organism>
<reference evidence="4" key="1">
    <citation type="submission" date="2017-03" db="EMBL/GenBank/DDBJ databases">
        <authorList>
            <person name="Monnet C."/>
        </authorList>
    </citation>
    <scope>NUCLEOTIDE SEQUENCE [LARGE SCALE GENOMIC DNA]</scope>
    <source>
        <strain evidence="4">P10</strain>
    </source>
</reference>
<evidence type="ECO:0000313" key="3">
    <source>
        <dbReference type="EMBL" id="SMX69759.1"/>
    </source>
</evidence>
<dbReference type="Pfam" id="PF13560">
    <property type="entry name" value="HTH_31"/>
    <property type="match status" value="1"/>
</dbReference>
<protein>
    <submittedName>
        <fullName evidence="3">Helix-turn-helix domain-containing protein</fullName>
    </submittedName>
</protein>